<dbReference type="SMART" id="SM00418">
    <property type="entry name" value="HTH_ARSR"/>
    <property type="match status" value="1"/>
</dbReference>
<evidence type="ECO:0000256" key="4">
    <source>
        <dbReference type="SAM" id="MobiDB-lite"/>
    </source>
</evidence>
<dbReference type="SUPFAM" id="SSF46785">
    <property type="entry name" value="Winged helix' DNA-binding domain"/>
    <property type="match status" value="1"/>
</dbReference>
<evidence type="ECO:0000256" key="2">
    <source>
        <dbReference type="ARBA" id="ARBA00023125"/>
    </source>
</evidence>
<dbReference type="NCBIfam" id="NF033788">
    <property type="entry name" value="HTH_metalloreg"/>
    <property type="match status" value="1"/>
</dbReference>
<dbReference type="PROSITE" id="PS50987">
    <property type="entry name" value="HTH_ARSR_2"/>
    <property type="match status" value="1"/>
</dbReference>
<feature type="region of interest" description="Disordered" evidence="4">
    <location>
        <begin position="106"/>
        <end position="125"/>
    </location>
</feature>
<evidence type="ECO:0000313" key="6">
    <source>
        <dbReference type="EMBL" id="GAA0901081.1"/>
    </source>
</evidence>
<dbReference type="InterPro" id="IPR001845">
    <property type="entry name" value="HTH_ArsR_DNA-bd_dom"/>
</dbReference>
<dbReference type="Gene3D" id="1.10.10.10">
    <property type="entry name" value="Winged helix-like DNA-binding domain superfamily/Winged helix DNA-binding domain"/>
    <property type="match status" value="1"/>
</dbReference>
<dbReference type="InterPro" id="IPR036388">
    <property type="entry name" value="WH-like_DNA-bd_sf"/>
</dbReference>
<feature type="domain" description="HTH arsR-type" evidence="5">
    <location>
        <begin position="1"/>
        <end position="95"/>
    </location>
</feature>
<keyword evidence="1" id="KW-0805">Transcription regulation</keyword>
<evidence type="ECO:0000256" key="3">
    <source>
        <dbReference type="ARBA" id="ARBA00023163"/>
    </source>
</evidence>
<organism evidence="6 7">
    <name type="scientific">Streptomyces thermoalcalitolerans</name>
    <dbReference type="NCBI Taxonomy" id="65605"/>
    <lineage>
        <taxon>Bacteria</taxon>
        <taxon>Bacillati</taxon>
        <taxon>Actinomycetota</taxon>
        <taxon>Actinomycetes</taxon>
        <taxon>Kitasatosporales</taxon>
        <taxon>Streptomycetaceae</taxon>
        <taxon>Streptomyces</taxon>
    </lineage>
</organism>
<dbReference type="EMBL" id="BAAAHG010000001">
    <property type="protein sequence ID" value="GAA0901081.1"/>
    <property type="molecule type" value="Genomic_DNA"/>
</dbReference>
<accession>A0ABN1NBL5</accession>
<keyword evidence="7" id="KW-1185">Reference proteome</keyword>
<dbReference type="Proteomes" id="UP001501005">
    <property type="component" value="Unassembled WGS sequence"/>
</dbReference>
<gene>
    <name evidence="6" type="ORF">GCM10009549_01560</name>
</gene>
<feature type="compositionally biased region" description="Low complexity" evidence="4">
    <location>
        <begin position="113"/>
        <end position="125"/>
    </location>
</feature>
<evidence type="ECO:0000256" key="1">
    <source>
        <dbReference type="ARBA" id="ARBA00023015"/>
    </source>
</evidence>
<dbReference type="PANTHER" id="PTHR43132">
    <property type="entry name" value="ARSENICAL RESISTANCE OPERON REPRESSOR ARSR-RELATED"/>
    <property type="match status" value="1"/>
</dbReference>
<proteinExistence type="predicted"/>
<dbReference type="RefSeq" id="WP_344045535.1">
    <property type="nucleotide sequence ID" value="NZ_BAAAHG010000001.1"/>
</dbReference>
<dbReference type="PANTHER" id="PTHR43132:SF2">
    <property type="entry name" value="ARSENICAL RESISTANCE OPERON REPRESSOR ARSR-RELATED"/>
    <property type="match status" value="1"/>
</dbReference>
<sequence length="125" mass="13625">MQVPLYQAKAEFFRMLGHPVRIRVLELLQHGPVPVRDLLADIEIEPSSLSQQLAVLRRSGIVVSTREGSTVRYALAGGDVAELLRAARRILTDLLVGQNELLAELRQTDDGRTAPATMPTGTGPS</sequence>
<keyword evidence="3" id="KW-0804">Transcription</keyword>
<dbReference type="InterPro" id="IPR036390">
    <property type="entry name" value="WH_DNA-bd_sf"/>
</dbReference>
<keyword evidence="2" id="KW-0238">DNA-binding</keyword>
<comment type="caution">
    <text evidence="6">The sequence shown here is derived from an EMBL/GenBank/DDBJ whole genome shotgun (WGS) entry which is preliminary data.</text>
</comment>
<dbReference type="CDD" id="cd00090">
    <property type="entry name" value="HTH_ARSR"/>
    <property type="match status" value="1"/>
</dbReference>
<evidence type="ECO:0000259" key="5">
    <source>
        <dbReference type="PROSITE" id="PS50987"/>
    </source>
</evidence>
<dbReference type="Pfam" id="PF01022">
    <property type="entry name" value="HTH_5"/>
    <property type="match status" value="1"/>
</dbReference>
<dbReference type="PRINTS" id="PR00778">
    <property type="entry name" value="HTHARSR"/>
</dbReference>
<dbReference type="InterPro" id="IPR011991">
    <property type="entry name" value="ArsR-like_HTH"/>
</dbReference>
<evidence type="ECO:0000313" key="7">
    <source>
        <dbReference type="Proteomes" id="UP001501005"/>
    </source>
</evidence>
<reference evidence="6 7" key="1">
    <citation type="journal article" date="2019" name="Int. J. Syst. Evol. Microbiol.">
        <title>The Global Catalogue of Microorganisms (GCM) 10K type strain sequencing project: providing services to taxonomists for standard genome sequencing and annotation.</title>
        <authorList>
            <consortium name="The Broad Institute Genomics Platform"/>
            <consortium name="The Broad Institute Genome Sequencing Center for Infectious Disease"/>
            <person name="Wu L."/>
            <person name="Ma J."/>
        </authorList>
    </citation>
    <scope>NUCLEOTIDE SEQUENCE [LARGE SCALE GENOMIC DNA]</scope>
    <source>
        <strain evidence="6 7">JCM 10673</strain>
    </source>
</reference>
<dbReference type="InterPro" id="IPR051011">
    <property type="entry name" value="Metal_resp_trans_reg"/>
</dbReference>
<protein>
    <submittedName>
        <fullName evidence="6">Metalloregulator ArsR/SmtB family transcription factor</fullName>
    </submittedName>
</protein>
<name>A0ABN1NBL5_9ACTN</name>